<reference evidence="7 8" key="1">
    <citation type="journal article" date="2014" name="Int. J. Syst. Evol. Microbiol.">
        <title>Complete genome sequence of Corynebacterium casei LMG S-19264T (=DSM 44701T), isolated from a smear-ripened cheese.</title>
        <authorList>
            <consortium name="US DOE Joint Genome Institute (JGI-PGF)"/>
            <person name="Walter F."/>
            <person name="Albersmeier A."/>
            <person name="Kalinowski J."/>
            <person name="Ruckert C."/>
        </authorList>
    </citation>
    <scope>NUCLEOTIDE SEQUENCE [LARGE SCALE GENOMIC DNA]</scope>
    <source>
        <strain evidence="7 8">CGMCC 1.15896</strain>
    </source>
</reference>
<evidence type="ECO:0000256" key="1">
    <source>
        <dbReference type="ARBA" id="ARBA00010466"/>
    </source>
</evidence>
<keyword evidence="8" id="KW-1185">Reference proteome</keyword>
<evidence type="ECO:0000313" key="8">
    <source>
        <dbReference type="Proteomes" id="UP000596977"/>
    </source>
</evidence>
<dbReference type="PANTHER" id="PTHR34294:SF1">
    <property type="entry name" value="TRANSCRIPTIONAL REGULATOR LSRR"/>
    <property type="match status" value="1"/>
</dbReference>
<proteinExistence type="inferred from homology"/>
<dbReference type="EMBL" id="BMKB01000002">
    <property type="protein sequence ID" value="GGA48277.1"/>
    <property type="molecule type" value="Genomic_DNA"/>
</dbReference>
<name>A0A916RBK2_9HYPH</name>
<dbReference type="Gene3D" id="1.10.10.10">
    <property type="entry name" value="Winged helix-like DNA-binding domain superfamily/Winged helix DNA-binding domain"/>
    <property type="match status" value="1"/>
</dbReference>
<feature type="domain" description="RNA polymerase sigma-70 region 4" evidence="6">
    <location>
        <begin position="16"/>
        <end position="48"/>
    </location>
</feature>
<evidence type="ECO:0000259" key="5">
    <source>
        <dbReference type="Pfam" id="PF04198"/>
    </source>
</evidence>
<protein>
    <submittedName>
        <fullName evidence="7">DeoR family transcriptional regulator</fullName>
    </submittedName>
</protein>
<sequence length="314" mass="34062">MARRLSRQDEIVMIARMHYEDRLPQNEVAARLGVSNSTVSRALKKALELGFVEIRVVPHALRARELEEQLEDRYGLQDAIVVEMRTTAEETLRVLGGAVAHFVESRLSDGMNIGISDGRSVASVANGLRTAAYKKINVFPLIGGVGVRQLPTHPSEICRVMALHLGGDAWNLPVPAMADDPASAKVLRQTSSIRPIFEMMQKLDMAIVGLGALDDEAPIFRHGVITLEQMRSATANGAVGTICARFFDARGQIIYTELEDQTIAIHLDELMQCPRRVLVANGAVKVPAIRGALLGGIVNALGTDAQTAQSLLEA</sequence>
<evidence type="ECO:0000313" key="7">
    <source>
        <dbReference type="EMBL" id="GGA48277.1"/>
    </source>
</evidence>
<dbReference type="InterPro" id="IPR036390">
    <property type="entry name" value="WH_DNA-bd_sf"/>
</dbReference>
<dbReference type="Pfam" id="PF04198">
    <property type="entry name" value="Sugar-bind"/>
    <property type="match status" value="1"/>
</dbReference>
<organism evidence="7 8">
    <name type="scientific">Pelagibacterium lentulum</name>
    <dbReference type="NCBI Taxonomy" id="2029865"/>
    <lineage>
        <taxon>Bacteria</taxon>
        <taxon>Pseudomonadati</taxon>
        <taxon>Pseudomonadota</taxon>
        <taxon>Alphaproteobacteria</taxon>
        <taxon>Hyphomicrobiales</taxon>
        <taxon>Devosiaceae</taxon>
        <taxon>Pelagibacterium</taxon>
    </lineage>
</organism>
<dbReference type="Gene3D" id="3.40.50.1360">
    <property type="match status" value="1"/>
</dbReference>
<dbReference type="Proteomes" id="UP000596977">
    <property type="component" value="Unassembled WGS sequence"/>
</dbReference>
<dbReference type="AlphaFoldDB" id="A0A916RBK2"/>
<keyword evidence="4" id="KW-0804">Transcription</keyword>
<evidence type="ECO:0000256" key="4">
    <source>
        <dbReference type="ARBA" id="ARBA00023163"/>
    </source>
</evidence>
<dbReference type="SUPFAM" id="SSF100950">
    <property type="entry name" value="NagB/RpiA/CoA transferase-like"/>
    <property type="match status" value="1"/>
</dbReference>
<dbReference type="GO" id="GO:0003700">
    <property type="term" value="F:DNA-binding transcription factor activity"/>
    <property type="evidence" value="ECO:0007669"/>
    <property type="project" value="InterPro"/>
</dbReference>
<gene>
    <name evidence="7" type="ORF">GCM10011499_17690</name>
</gene>
<keyword evidence="3" id="KW-0238">DNA-binding</keyword>
<dbReference type="GO" id="GO:0003677">
    <property type="term" value="F:DNA binding"/>
    <property type="evidence" value="ECO:0007669"/>
    <property type="project" value="UniProtKB-KW"/>
</dbReference>
<feature type="domain" description="Sugar-binding" evidence="5">
    <location>
        <begin position="62"/>
        <end position="313"/>
    </location>
</feature>
<evidence type="ECO:0000256" key="2">
    <source>
        <dbReference type="ARBA" id="ARBA00023015"/>
    </source>
</evidence>
<evidence type="ECO:0000259" key="6">
    <source>
        <dbReference type="Pfam" id="PF04545"/>
    </source>
</evidence>
<comment type="similarity">
    <text evidence="1">Belongs to the SorC transcriptional regulatory family.</text>
</comment>
<evidence type="ECO:0000256" key="3">
    <source>
        <dbReference type="ARBA" id="ARBA00023125"/>
    </source>
</evidence>
<dbReference type="InterPro" id="IPR037171">
    <property type="entry name" value="NagB/RpiA_transferase-like"/>
</dbReference>
<dbReference type="GO" id="GO:0030246">
    <property type="term" value="F:carbohydrate binding"/>
    <property type="evidence" value="ECO:0007669"/>
    <property type="project" value="InterPro"/>
</dbReference>
<dbReference type="PANTHER" id="PTHR34294">
    <property type="entry name" value="TRANSCRIPTIONAL REGULATOR-RELATED"/>
    <property type="match status" value="1"/>
</dbReference>
<dbReference type="InterPro" id="IPR007324">
    <property type="entry name" value="Sugar-bd_dom_put"/>
</dbReference>
<comment type="caution">
    <text evidence="7">The sequence shown here is derived from an EMBL/GenBank/DDBJ whole genome shotgun (WGS) entry which is preliminary data.</text>
</comment>
<dbReference type="SUPFAM" id="SSF46785">
    <property type="entry name" value="Winged helix' DNA-binding domain"/>
    <property type="match status" value="1"/>
</dbReference>
<keyword evidence="2" id="KW-0805">Transcription regulation</keyword>
<dbReference type="Pfam" id="PF04545">
    <property type="entry name" value="Sigma70_r4"/>
    <property type="match status" value="1"/>
</dbReference>
<accession>A0A916RBK2</accession>
<dbReference type="InterPro" id="IPR036388">
    <property type="entry name" value="WH-like_DNA-bd_sf"/>
</dbReference>
<dbReference type="InterPro" id="IPR007630">
    <property type="entry name" value="RNA_pol_sigma70_r4"/>
</dbReference>
<dbReference type="InterPro" id="IPR051054">
    <property type="entry name" value="SorC_transcr_regulators"/>
</dbReference>
<dbReference type="RefSeq" id="WP_164734837.1">
    <property type="nucleotide sequence ID" value="NZ_BMKB01000002.1"/>
</dbReference>